<keyword evidence="3" id="KW-1185">Reference proteome</keyword>
<evidence type="ECO:0008006" key="4">
    <source>
        <dbReference type="Google" id="ProtNLM"/>
    </source>
</evidence>
<dbReference type="PANTHER" id="PTHR34115">
    <property type="entry name" value="PROTEIN, PUTATIVE-RELATED"/>
    <property type="match status" value="1"/>
</dbReference>
<keyword evidence="1" id="KW-0812">Transmembrane</keyword>
<reference evidence="2 3" key="1">
    <citation type="submission" date="2024-11" db="EMBL/GenBank/DDBJ databases">
        <title>A near-complete genome assembly of Cinchona calisaya.</title>
        <authorList>
            <person name="Lian D.C."/>
            <person name="Zhao X.W."/>
            <person name="Wei L."/>
        </authorList>
    </citation>
    <scope>NUCLEOTIDE SEQUENCE [LARGE SCALE GENOMIC DNA]</scope>
    <source>
        <tissue evidence="2">Nenye</tissue>
    </source>
</reference>
<feature type="transmembrane region" description="Helical" evidence="1">
    <location>
        <begin position="103"/>
        <end position="125"/>
    </location>
</feature>
<keyword evidence="1" id="KW-0472">Membrane</keyword>
<organism evidence="2 3">
    <name type="scientific">Cinchona calisaya</name>
    <dbReference type="NCBI Taxonomy" id="153742"/>
    <lineage>
        <taxon>Eukaryota</taxon>
        <taxon>Viridiplantae</taxon>
        <taxon>Streptophyta</taxon>
        <taxon>Embryophyta</taxon>
        <taxon>Tracheophyta</taxon>
        <taxon>Spermatophyta</taxon>
        <taxon>Magnoliopsida</taxon>
        <taxon>eudicotyledons</taxon>
        <taxon>Gunneridae</taxon>
        <taxon>Pentapetalae</taxon>
        <taxon>asterids</taxon>
        <taxon>lamiids</taxon>
        <taxon>Gentianales</taxon>
        <taxon>Rubiaceae</taxon>
        <taxon>Cinchonoideae</taxon>
        <taxon>Cinchoneae</taxon>
        <taxon>Cinchona</taxon>
    </lineage>
</organism>
<dbReference type="InterPro" id="IPR053258">
    <property type="entry name" value="Ca-permeable_cation_channel"/>
</dbReference>
<name>A0ABD2XSF8_9GENT</name>
<evidence type="ECO:0000313" key="2">
    <source>
        <dbReference type="EMBL" id="KAL3497528.1"/>
    </source>
</evidence>
<dbReference type="PANTHER" id="PTHR34115:SF5">
    <property type="entry name" value="PROTEIN, PUTATIVE-RELATED"/>
    <property type="match status" value="1"/>
</dbReference>
<evidence type="ECO:0000313" key="3">
    <source>
        <dbReference type="Proteomes" id="UP001630127"/>
    </source>
</evidence>
<proteinExistence type="predicted"/>
<feature type="transmembrane region" description="Helical" evidence="1">
    <location>
        <begin position="131"/>
        <end position="151"/>
    </location>
</feature>
<protein>
    <recommendedName>
        <fullName evidence="4">Transmembrane protein</fullName>
    </recommendedName>
</protein>
<sequence length="203" mass="23524">MAEDSTTAFFLHSFGRKNFNINFISMRFQSFHFPQLHHHPTSNSRHSILTFTAAVLVKFLELKYQNKNESPFETHPRTMYFAIASALLYCFAYDAKSRFSCSLFFKCCMGFFGPLSLASLSSVLFPSSLCPVLLVLSFLCSLSGLPCYEFVRFWKWMRGFIWVEFRREQQQRGIRRLSLGSLVYPYGRLGNVIMEEGDILLPV</sequence>
<dbReference type="EMBL" id="JBJUIK010000017">
    <property type="protein sequence ID" value="KAL3497528.1"/>
    <property type="molecule type" value="Genomic_DNA"/>
</dbReference>
<comment type="caution">
    <text evidence="2">The sequence shown here is derived from an EMBL/GenBank/DDBJ whole genome shotgun (WGS) entry which is preliminary data.</text>
</comment>
<evidence type="ECO:0000256" key="1">
    <source>
        <dbReference type="SAM" id="Phobius"/>
    </source>
</evidence>
<dbReference type="Proteomes" id="UP001630127">
    <property type="component" value="Unassembled WGS sequence"/>
</dbReference>
<keyword evidence="1" id="KW-1133">Transmembrane helix</keyword>
<dbReference type="AlphaFoldDB" id="A0ABD2XSF8"/>
<accession>A0ABD2XSF8</accession>
<gene>
    <name evidence="2" type="ORF">ACH5RR_040260</name>
</gene>